<dbReference type="InterPro" id="IPR049393">
    <property type="entry name" value="eEFSec_III"/>
</dbReference>
<dbReference type="AlphaFoldDB" id="A9V3Y9"/>
<dbReference type="CDD" id="cd04094">
    <property type="entry name" value="eSelB_III"/>
    <property type="match status" value="1"/>
</dbReference>
<evidence type="ECO:0000256" key="4">
    <source>
        <dbReference type="ARBA" id="ARBA00004496"/>
    </source>
</evidence>
<dbReference type="Pfam" id="PF21208">
    <property type="entry name" value="euk_SelB_III"/>
    <property type="match status" value="1"/>
</dbReference>
<evidence type="ECO:0000256" key="17">
    <source>
        <dbReference type="ARBA" id="ARBA00082387"/>
    </source>
</evidence>
<keyword evidence="20" id="KW-1185">Reference proteome</keyword>
<keyword evidence="10" id="KW-0378">Hydrolase</keyword>
<sequence>MAAAAATETAGVDPGAILNLNVGVLGHVDSGKTSLAKALSTVASTAAFDKNPQSKARGITLDLGFSSFMLPLPAHLQVPGKELLQVTLVDCPGHASLIKTIIGGAQIIDLMMLVIDVQKGIQTQTAECLIIGEITCDRLVVVINKVDMLPEGDREKQIEKMKLRLAKTFAQTRFKNPPMITVAANPGSGSPQGIENLMDQLVQALPRPARQVDGPFQFAVDHCFPIKGQGTVLTGTITRGRVKVDDMIEVPHLQVQRKVKSMQMFKRPVTSAVQGDRLGICVTQFDASSMERGILAAPGSMRAVTAAVAAVRRIRFYKQALSSRTKIHVSVGHHTLLATVLFFKSTQPKYELDGPLPEGALDFDTEYAFCDELDTDETCQQYAVLEFATPVMCSPTSLVIGSRLDAQHDASACRLAFHGRLHAITSEADPRTSWLPSIRVYRDRVREGTVERVHDDYTLVCRDMFTKETDMNKFAYKPITLSTGDTGMIEGAFGQSGKFKVRLDEPLSQAARDRLPKSRKQGPVIPDEPVLVALHLRKYQFANK</sequence>
<evidence type="ECO:0000256" key="16">
    <source>
        <dbReference type="ARBA" id="ARBA00076506"/>
    </source>
</evidence>
<dbReference type="CDD" id="cd03696">
    <property type="entry name" value="SelB_II"/>
    <property type="match status" value="1"/>
</dbReference>
<dbReference type="Pfam" id="PF21131">
    <property type="entry name" value="eEFSec_4th"/>
    <property type="match status" value="1"/>
</dbReference>
<evidence type="ECO:0000256" key="14">
    <source>
        <dbReference type="ARBA" id="ARBA00049117"/>
    </source>
</evidence>
<evidence type="ECO:0000256" key="10">
    <source>
        <dbReference type="ARBA" id="ARBA00022801"/>
    </source>
</evidence>
<keyword evidence="7" id="KW-0963">Cytoplasm</keyword>
<reference evidence="19 20" key="1">
    <citation type="journal article" date="2008" name="Nature">
        <title>The genome of the choanoflagellate Monosiga brevicollis and the origin of metazoans.</title>
        <authorList>
            <consortium name="JGI Sequencing"/>
            <person name="King N."/>
            <person name="Westbrook M.J."/>
            <person name="Young S.L."/>
            <person name="Kuo A."/>
            <person name="Abedin M."/>
            <person name="Chapman J."/>
            <person name="Fairclough S."/>
            <person name="Hellsten U."/>
            <person name="Isogai Y."/>
            <person name="Letunic I."/>
            <person name="Marr M."/>
            <person name="Pincus D."/>
            <person name="Putnam N."/>
            <person name="Rokas A."/>
            <person name="Wright K.J."/>
            <person name="Zuzow R."/>
            <person name="Dirks W."/>
            <person name="Good M."/>
            <person name="Goodstein D."/>
            <person name="Lemons D."/>
            <person name="Li W."/>
            <person name="Lyons J.B."/>
            <person name="Morris A."/>
            <person name="Nichols S."/>
            <person name="Richter D.J."/>
            <person name="Salamov A."/>
            <person name="Bork P."/>
            <person name="Lim W.A."/>
            <person name="Manning G."/>
            <person name="Miller W.T."/>
            <person name="McGinnis W."/>
            <person name="Shapiro H."/>
            <person name="Tjian R."/>
            <person name="Grigoriev I.V."/>
            <person name="Rokhsar D."/>
        </authorList>
    </citation>
    <scope>NUCLEOTIDE SEQUENCE [LARGE SCALE GENOMIC DNA]</scope>
    <source>
        <strain evidence="20">MX1 / ATCC 50154</strain>
    </source>
</reference>
<dbReference type="PROSITE" id="PS51722">
    <property type="entry name" value="G_TR_2"/>
    <property type="match status" value="1"/>
</dbReference>
<dbReference type="PRINTS" id="PR00315">
    <property type="entry name" value="ELONGATNFCT"/>
</dbReference>
<dbReference type="Gene3D" id="2.40.30.10">
    <property type="entry name" value="Translation factors"/>
    <property type="match status" value="2"/>
</dbReference>
<proteinExistence type="predicted"/>
<dbReference type="PANTHER" id="PTHR43721">
    <property type="entry name" value="ELONGATION FACTOR TU-RELATED"/>
    <property type="match status" value="1"/>
</dbReference>
<evidence type="ECO:0000259" key="18">
    <source>
        <dbReference type="PROSITE" id="PS51722"/>
    </source>
</evidence>
<keyword evidence="9" id="KW-0547">Nucleotide-binding</keyword>
<evidence type="ECO:0000256" key="1">
    <source>
        <dbReference type="ARBA" id="ARBA00001936"/>
    </source>
</evidence>
<evidence type="ECO:0000256" key="3">
    <source>
        <dbReference type="ARBA" id="ARBA00004123"/>
    </source>
</evidence>
<dbReference type="eggNOG" id="KOG0461">
    <property type="taxonomic scope" value="Eukaryota"/>
</dbReference>
<dbReference type="OMA" id="CFAIKGQ"/>
<evidence type="ECO:0000256" key="9">
    <source>
        <dbReference type="ARBA" id="ARBA00022741"/>
    </source>
</evidence>
<dbReference type="FunFam" id="3.40.50.300:FF:000900">
    <property type="entry name" value="Eukaryotic elongation factor, selenocysteine-tRNA-specific"/>
    <property type="match status" value="1"/>
</dbReference>
<evidence type="ECO:0000256" key="15">
    <source>
        <dbReference type="ARBA" id="ARBA00054716"/>
    </source>
</evidence>
<dbReference type="GO" id="GO:0003746">
    <property type="term" value="F:translation elongation factor activity"/>
    <property type="evidence" value="ECO:0000318"/>
    <property type="project" value="GO_Central"/>
</dbReference>
<evidence type="ECO:0000256" key="6">
    <source>
        <dbReference type="ARBA" id="ARBA00022481"/>
    </source>
</evidence>
<dbReference type="GO" id="GO:0005737">
    <property type="term" value="C:cytoplasm"/>
    <property type="evidence" value="ECO:0007669"/>
    <property type="project" value="UniProtKB-SubCell"/>
</dbReference>
<comment type="cofactor">
    <cofactor evidence="2">
        <name>Mg(2+)</name>
        <dbReference type="ChEBI" id="CHEBI:18420"/>
    </cofactor>
</comment>
<comment type="cofactor">
    <cofactor evidence="1">
        <name>Mn(2+)</name>
        <dbReference type="ChEBI" id="CHEBI:29035"/>
    </cofactor>
</comment>
<evidence type="ECO:0000256" key="7">
    <source>
        <dbReference type="ARBA" id="ARBA00022490"/>
    </source>
</evidence>
<dbReference type="RefSeq" id="XP_001747422.1">
    <property type="nucleotide sequence ID" value="XM_001747370.1"/>
</dbReference>
<evidence type="ECO:0000313" key="19">
    <source>
        <dbReference type="EMBL" id="EDQ87889.1"/>
    </source>
</evidence>
<dbReference type="EMBL" id="CH991557">
    <property type="protein sequence ID" value="EDQ87889.1"/>
    <property type="molecule type" value="Genomic_DNA"/>
</dbReference>
<dbReference type="Proteomes" id="UP000001357">
    <property type="component" value="Unassembled WGS sequence"/>
</dbReference>
<dbReference type="CDD" id="cd01889">
    <property type="entry name" value="SelB_euk"/>
    <property type="match status" value="1"/>
</dbReference>
<dbReference type="PANTHER" id="PTHR43721:SF11">
    <property type="entry name" value="SELENOCYSTEINE-SPECIFIC ELONGATION FACTOR"/>
    <property type="match status" value="1"/>
</dbReference>
<feature type="domain" description="Tr-type G" evidence="18">
    <location>
        <begin position="17"/>
        <end position="209"/>
    </location>
</feature>
<dbReference type="GO" id="GO:0005634">
    <property type="term" value="C:nucleus"/>
    <property type="evidence" value="ECO:0007669"/>
    <property type="project" value="UniProtKB-SubCell"/>
</dbReference>
<dbReference type="InterPro" id="IPR049394">
    <property type="entry name" value="eEFSec_C"/>
</dbReference>
<dbReference type="InterPro" id="IPR050055">
    <property type="entry name" value="EF-Tu_GTPase"/>
</dbReference>
<evidence type="ECO:0000256" key="2">
    <source>
        <dbReference type="ARBA" id="ARBA00001946"/>
    </source>
</evidence>
<dbReference type="STRING" id="81824.A9V3Y9"/>
<dbReference type="KEGG" id="mbr:MONBRDRAFT_26933"/>
<comment type="catalytic activity">
    <reaction evidence="14">
        <text>GTP + H2O = GDP + phosphate + H(+)</text>
        <dbReference type="Rhea" id="RHEA:19669"/>
        <dbReference type="ChEBI" id="CHEBI:15377"/>
        <dbReference type="ChEBI" id="CHEBI:15378"/>
        <dbReference type="ChEBI" id="CHEBI:37565"/>
        <dbReference type="ChEBI" id="CHEBI:43474"/>
        <dbReference type="ChEBI" id="CHEBI:58189"/>
    </reaction>
    <physiologicalReaction direction="left-to-right" evidence="14">
        <dbReference type="Rhea" id="RHEA:19670"/>
    </physiologicalReaction>
</comment>
<keyword evidence="6" id="KW-0488">Methylation</keyword>
<evidence type="ECO:0000256" key="8">
    <source>
        <dbReference type="ARBA" id="ARBA00022553"/>
    </source>
</evidence>
<dbReference type="GO" id="GO:0001514">
    <property type="term" value="P:selenocysteine incorporation"/>
    <property type="evidence" value="ECO:0000318"/>
    <property type="project" value="GO_Central"/>
</dbReference>
<keyword evidence="13" id="KW-0539">Nucleus</keyword>
<comment type="function">
    <text evidence="15">Translation factor required for the incorporation of the rare amino acid selenocysteine encoded by UGA codons. Replaces the eRF1-eRF3-GTP ternary complex for the insertion of selenocysteine directed by the UGA codon. Insertion of selenocysteine at UGA codons is mediated by SECISBP2 and EEFSEC: SECISBP2 (1) specifically binds the SECIS sequence once the 80S ribosome encounters an in-frame UGA codon and (2) contacts the RPS27A/eS31 of the 40S ribosome before ribosome stalling. (3) GTP-bound EEFSEC then delivers selenocysteinyl-tRNA(Sec) to the 80S ribosome and adopts a preaccommodated state conformation. (4) After GTP hydrolysis, EEFSEC dissociates from the assembly, selenocysteinyl-tRNA(Sec) accommodates, and peptide bond synthesis and selenoprotein elongation occur.</text>
</comment>
<evidence type="ECO:0000256" key="12">
    <source>
        <dbReference type="ARBA" id="ARBA00023134"/>
    </source>
</evidence>
<dbReference type="FunCoup" id="A9V3Y9">
    <property type="interactions" value="360"/>
</dbReference>
<dbReference type="InterPro" id="IPR009000">
    <property type="entry name" value="Transl_B-barrel_sf"/>
</dbReference>
<dbReference type="FunFam" id="2.40.30.10:FF:000052">
    <property type="entry name" value="Selenocysteine-specific elongation factor EF-Sec"/>
    <property type="match status" value="1"/>
</dbReference>
<accession>A9V3Y9</accession>
<evidence type="ECO:0000256" key="5">
    <source>
        <dbReference type="ARBA" id="ARBA00015953"/>
    </source>
</evidence>
<name>A9V3Y9_MONBE</name>
<dbReference type="Gene3D" id="3.40.50.300">
    <property type="entry name" value="P-loop containing nucleotide triphosphate hydrolases"/>
    <property type="match status" value="1"/>
</dbReference>
<keyword evidence="11" id="KW-0648">Protein biosynthesis</keyword>
<dbReference type="Pfam" id="PF00009">
    <property type="entry name" value="GTP_EFTU"/>
    <property type="match status" value="1"/>
</dbReference>
<dbReference type="InterPro" id="IPR027417">
    <property type="entry name" value="P-loop_NTPase"/>
</dbReference>
<dbReference type="GeneID" id="5892663"/>
<evidence type="ECO:0000256" key="11">
    <source>
        <dbReference type="ARBA" id="ARBA00022917"/>
    </source>
</evidence>
<dbReference type="InterPro" id="IPR000795">
    <property type="entry name" value="T_Tr_GTP-bd_dom"/>
</dbReference>
<organism evidence="19 20">
    <name type="scientific">Monosiga brevicollis</name>
    <name type="common">Choanoflagellate</name>
    <dbReference type="NCBI Taxonomy" id="81824"/>
    <lineage>
        <taxon>Eukaryota</taxon>
        <taxon>Choanoflagellata</taxon>
        <taxon>Craspedida</taxon>
        <taxon>Salpingoecidae</taxon>
        <taxon>Monosiga</taxon>
    </lineage>
</organism>
<comment type="subcellular location">
    <subcellularLocation>
        <location evidence="4">Cytoplasm</location>
    </subcellularLocation>
    <subcellularLocation>
        <location evidence="3">Nucleus</location>
    </subcellularLocation>
</comment>
<dbReference type="SUPFAM" id="SSF52540">
    <property type="entry name" value="P-loop containing nucleoside triphosphate hydrolases"/>
    <property type="match status" value="1"/>
</dbReference>
<keyword evidence="12" id="KW-0342">GTP-binding</keyword>
<evidence type="ECO:0000256" key="13">
    <source>
        <dbReference type="ARBA" id="ARBA00023242"/>
    </source>
</evidence>
<dbReference type="InParanoid" id="A9V3Y9"/>
<evidence type="ECO:0000313" key="20">
    <source>
        <dbReference type="Proteomes" id="UP000001357"/>
    </source>
</evidence>
<dbReference type="GO" id="GO:0005525">
    <property type="term" value="F:GTP binding"/>
    <property type="evidence" value="ECO:0007669"/>
    <property type="project" value="UniProtKB-KW"/>
</dbReference>
<keyword evidence="8" id="KW-0597">Phosphoprotein</keyword>
<gene>
    <name evidence="19" type="ORF">MONBRDRAFT_26933</name>
</gene>
<dbReference type="GO" id="GO:0003924">
    <property type="term" value="F:GTPase activity"/>
    <property type="evidence" value="ECO:0007669"/>
    <property type="project" value="InterPro"/>
</dbReference>
<dbReference type="SUPFAM" id="SSF50447">
    <property type="entry name" value="Translation proteins"/>
    <property type="match status" value="1"/>
</dbReference>
<protein>
    <recommendedName>
        <fullName evidence="5">Selenocysteine-specific elongation factor</fullName>
    </recommendedName>
    <alternativeName>
        <fullName evidence="17">Elongation factor sec</fullName>
    </alternativeName>
    <alternativeName>
        <fullName evidence="16">Eukaryotic elongation factor, selenocysteine-tRNA-specific</fullName>
    </alternativeName>
</protein>